<accession>A0A9E8SQQ1</accession>
<dbReference type="KEGG" id="dpf:ON006_04865"/>
<gene>
    <name evidence="1" type="ORF">ON006_04865</name>
</gene>
<sequence>MRFSLICMACVFFPFKKVLAQIDVEKAKNHVIVKFSPLPLFDADNTVQFGVEVPLGKSGWSLQEDLGYGQSSFSIWYTDEVNPPNKEIFKSRTQLRYYYFDGRRVRGYVGGEFLYKKVVYRDNQWVGMDCNEMGTCGFFENRDIKIGRFVAAGHARMGWQFYLGSRIALDLFTGFGMRHIGVRAITAGLENVRYSKPREMWSNTSPGTGEMVPSLVLGFHFGLVLGKFSD</sequence>
<organism evidence="1 2">
    <name type="scientific">Dyadobacter pollutisoli</name>
    <dbReference type="NCBI Taxonomy" id="2910158"/>
    <lineage>
        <taxon>Bacteria</taxon>
        <taxon>Pseudomonadati</taxon>
        <taxon>Bacteroidota</taxon>
        <taxon>Cytophagia</taxon>
        <taxon>Cytophagales</taxon>
        <taxon>Spirosomataceae</taxon>
        <taxon>Dyadobacter</taxon>
    </lineage>
</organism>
<protein>
    <submittedName>
        <fullName evidence="1">DUF3575 domain-containing protein</fullName>
    </submittedName>
</protein>
<dbReference type="InterPro" id="IPR021958">
    <property type="entry name" value="DUF3575"/>
</dbReference>
<keyword evidence="2" id="KW-1185">Reference proteome</keyword>
<dbReference type="EMBL" id="CP112998">
    <property type="protein sequence ID" value="WAC13292.1"/>
    <property type="molecule type" value="Genomic_DNA"/>
</dbReference>
<dbReference type="Proteomes" id="UP001164653">
    <property type="component" value="Chromosome"/>
</dbReference>
<evidence type="ECO:0000313" key="2">
    <source>
        <dbReference type="Proteomes" id="UP001164653"/>
    </source>
</evidence>
<reference evidence="1" key="1">
    <citation type="submission" date="2022-11" db="EMBL/GenBank/DDBJ databases">
        <title>Dyadobacter pollutisoli sp. nov., isolated from plastic dumped soil.</title>
        <authorList>
            <person name="Kim J.M."/>
            <person name="Kim K.R."/>
            <person name="Lee J.K."/>
            <person name="Hao L."/>
            <person name="Jeon C.O."/>
        </authorList>
    </citation>
    <scope>NUCLEOTIDE SEQUENCE</scope>
    <source>
        <strain evidence="1">U1</strain>
    </source>
</reference>
<name>A0A9E8SQQ1_9BACT</name>
<dbReference type="RefSeq" id="WP_244819595.1">
    <property type="nucleotide sequence ID" value="NZ_CP112998.1"/>
</dbReference>
<dbReference type="AlphaFoldDB" id="A0A9E8SQQ1"/>
<evidence type="ECO:0000313" key="1">
    <source>
        <dbReference type="EMBL" id="WAC13292.1"/>
    </source>
</evidence>
<proteinExistence type="predicted"/>
<dbReference type="Pfam" id="PF12099">
    <property type="entry name" value="DUF3575"/>
    <property type="match status" value="1"/>
</dbReference>